<accession>A0A7H4LSX2</accession>
<dbReference type="NCBIfam" id="NF041474">
    <property type="entry name" value="membrane_YkgR"/>
    <property type="match status" value="1"/>
</dbReference>
<gene>
    <name evidence="1" type="ORF">NCTC11694_00385</name>
</gene>
<protein>
    <submittedName>
        <fullName evidence="1">Uncharacterized protein</fullName>
    </submittedName>
</protein>
<organism evidence="1 2">
    <name type="scientific">Klebsiella michiganensis</name>
    <dbReference type="NCBI Taxonomy" id="1134687"/>
    <lineage>
        <taxon>Bacteria</taxon>
        <taxon>Pseudomonadati</taxon>
        <taxon>Pseudomonadota</taxon>
        <taxon>Gammaproteobacteria</taxon>
        <taxon>Enterobacterales</taxon>
        <taxon>Enterobacteriaceae</taxon>
        <taxon>Klebsiella/Raoultella group</taxon>
        <taxon>Klebsiella</taxon>
    </lineage>
</organism>
<evidence type="ECO:0000313" key="1">
    <source>
        <dbReference type="EMBL" id="STR39248.1"/>
    </source>
</evidence>
<comment type="caution">
    <text evidence="1">The sequence shown here is derived from an EMBL/GenBank/DDBJ whole genome shotgun (WGS) entry which is preliminary data.</text>
</comment>
<name>A0A7H4LSX2_9ENTR</name>
<dbReference type="Proteomes" id="UP000255050">
    <property type="component" value="Unassembled WGS sequence"/>
</dbReference>
<dbReference type="RefSeq" id="WP_064374965.1">
    <property type="nucleotide sequence ID" value="NZ_CABEJB010000015.1"/>
</dbReference>
<dbReference type="EMBL" id="UGJR01000002">
    <property type="protein sequence ID" value="STR39248.1"/>
    <property type="molecule type" value="Genomic_DNA"/>
</dbReference>
<sequence>MSGQNIAENSKKIDTLYLYDKCFLCDLHHLHAGATAVTLPGDSLKKEEVMNAVKSLKADWAIITLMIVVAVVMYGYLIPKYW</sequence>
<evidence type="ECO:0000313" key="2">
    <source>
        <dbReference type="Proteomes" id="UP000255050"/>
    </source>
</evidence>
<dbReference type="AlphaFoldDB" id="A0A7H4LSX2"/>
<proteinExistence type="predicted"/>
<reference evidence="1 2" key="1">
    <citation type="submission" date="2018-06" db="EMBL/GenBank/DDBJ databases">
        <authorList>
            <consortium name="Pathogen Informatics"/>
            <person name="Doyle S."/>
        </authorList>
    </citation>
    <scope>NUCLEOTIDE SEQUENCE [LARGE SCALE GENOMIC DNA]</scope>
    <source>
        <strain evidence="1 2">NCTC11694</strain>
    </source>
</reference>
<dbReference type="InterPro" id="IPR048190">
    <property type="entry name" value="YkgR-like"/>
</dbReference>